<name>A0A4R1C1S8_9ACTN</name>
<evidence type="ECO:0000313" key="2">
    <source>
        <dbReference type="Proteomes" id="UP000295453"/>
    </source>
</evidence>
<comment type="caution">
    <text evidence="1">The sequence shown here is derived from an EMBL/GenBank/DDBJ whole genome shotgun (WGS) entry which is preliminary data.</text>
</comment>
<dbReference type="SUPFAM" id="SSF55961">
    <property type="entry name" value="Bet v1-like"/>
    <property type="match status" value="1"/>
</dbReference>
<proteinExistence type="predicted"/>
<gene>
    <name evidence="1" type="ORF">EPD65_10475</name>
</gene>
<dbReference type="CDD" id="cd07812">
    <property type="entry name" value="SRPBCC"/>
    <property type="match status" value="1"/>
</dbReference>
<dbReference type="Gene3D" id="3.30.530.20">
    <property type="match status" value="1"/>
</dbReference>
<protein>
    <submittedName>
        <fullName evidence="1">SRPBCC family protein</fullName>
    </submittedName>
</protein>
<reference evidence="1 2" key="1">
    <citation type="submission" date="2019-03" db="EMBL/GenBank/DDBJ databases">
        <authorList>
            <person name="Kim M.K.M."/>
        </authorList>
    </citation>
    <scope>NUCLEOTIDE SEQUENCE [LARGE SCALE GENOMIC DNA]</scope>
    <source>
        <strain evidence="1 2">18JY15-6</strain>
    </source>
</reference>
<dbReference type="Proteomes" id="UP000295453">
    <property type="component" value="Unassembled WGS sequence"/>
</dbReference>
<dbReference type="InterPro" id="IPR019587">
    <property type="entry name" value="Polyketide_cyclase/dehydratase"/>
</dbReference>
<dbReference type="AlphaFoldDB" id="A0A4R1C1S8"/>
<dbReference type="InterPro" id="IPR023393">
    <property type="entry name" value="START-like_dom_sf"/>
</dbReference>
<dbReference type="OrthoDB" id="4773254at2"/>
<dbReference type="Pfam" id="PF10604">
    <property type="entry name" value="Polyketide_cyc2"/>
    <property type="match status" value="1"/>
</dbReference>
<organism evidence="1 2">
    <name type="scientific">Nocardioides jejuensis</name>
    <dbReference type="NCBI Taxonomy" id="2502782"/>
    <lineage>
        <taxon>Bacteria</taxon>
        <taxon>Bacillati</taxon>
        <taxon>Actinomycetota</taxon>
        <taxon>Actinomycetes</taxon>
        <taxon>Propionibacteriales</taxon>
        <taxon>Nocardioidaceae</taxon>
        <taxon>Nocardioides</taxon>
    </lineage>
</organism>
<evidence type="ECO:0000313" key="1">
    <source>
        <dbReference type="EMBL" id="TCJ23686.1"/>
    </source>
</evidence>
<dbReference type="EMBL" id="SJZJ01000016">
    <property type="protein sequence ID" value="TCJ23686.1"/>
    <property type="molecule type" value="Genomic_DNA"/>
</dbReference>
<accession>A0A4R1C1S8</accession>
<keyword evidence="2" id="KW-1185">Reference proteome</keyword>
<sequence length="177" mass="20022">MERRGPAVRRPDMTGHVIHLSTSIHASPEAVWDVLTDVPHYGDILRSVKSTRLLTDDGYDVGTAWVEERTFFGHHGQEELRVTDSDAPRRTIHETSLRHDAIRTAYSVQPNRDDTTRLLVTATMDVTGRSTAEKAFWNAFGGHSYNATRRMLEQDLEDIRVETERRSGAATGRHRAS</sequence>